<protein>
    <recommendedName>
        <fullName evidence="2">Reverse transcriptase domain-containing protein</fullName>
    </recommendedName>
</protein>
<dbReference type="EMBL" id="HACG01044670">
    <property type="protein sequence ID" value="CEK91535.1"/>
    <property type="molecule type" value="Transcribed_RNA"/>
</dbReference>
<name>A0A0B7BHC5_9EUPU</name>
<gene>
    <name evidence="1" type="primary">ORF183474</name>
</gene>
<sequence length="49" mass="5886">MWFPSKKKVLGPIFALEQLNEKSSYVSTRYLICFLDLEKTFDKVPWIKF</sequence>
<proteinExistence type="predicted"/>
<evidence type="ECO:0008006" key="2">
    <source>
        <dbReference type="Google" id="ProtNLM"/>
    </source>
</evidence>
<accession>A0A0B7BHC5</accession>
<reference evidence="1" key="1">
    <citation type="submission" date="2014-12" db="EMBL/GenBank/DDBJ databases">
        <title>Insight into the proteome of Arion vulgaris.</title>
        <authorList>
            <person name="Aradska J."/>
            <person name="Bulat T."/>
            <person name="Smidak R."/>
            <person name="Sarate P."/>
            <person name="Gangsoo J."/>
            <person name="Sialana F."/>
            <person name="Bilban M."/>
            <person name="Lubec G."/>
        </authorList>
    </citation>
    <scope>NUCLEOTIDE SEQUENCE</scope>
    <source>
        <tissue evidence="1">Skin</tissue>
    </source>
</reference>
<evidence type="ECO:0000313" key="1">
    <source>
        <dbReference type="EMBL" id="CEK91535.1"/>
    </source>
</evidence>
<dbReference type="AlphaFoldDB" id="A0A0B7BHC5"/>
<organism evidence="1">
    <name type="scientific">Arion vulgaris</name>
    <dbReference type="NCBI Taxonomy" id="1028688"/>
    <lineage>
        <taxon>Eukaryota</taxon>
        <taxon>Metazoa</taxon>
        <taxon>Spiralia</taxon>
        <taxon>Lophotrochozoa</taxon>
        <taxon>Mollusca</taxon>
        <taxon>Gastropoda</taxon>
        <taxon>Heterobranchia</taxon>
        <taxon>Euthyneura</taxon>
        <taxon>Panpulmonata</taxon>
        <taxon>Eupulmonata</taxon>
        <taxon>Stylommatophora</taxon>
        <taxon>Helicina</taxon>
        <taxon>Arionoidea</taxon>
        <taxon>Arionidae</taxon>
        <taxon>Arion</taxon>
    </lineage>
</organism>